<dbReference type="AlphaFoldDB" id="A0AAN7VT15"/>
<keyword evidence="5" id="KW-0256">Endoplasmic reticulum</keyword>
<dbReference type="Proteomes" id="UP001329430">
    <property type="component" value="Chromosome 1"/>
</dbReference>
<organism evidence="9 10">
    <name type="scientific">Pyrocoelia pectoralis</name>
    <dbReference type="NCBI Taxonomy" id="417401"/>
    <lineage>
        <taxon>Eukaryota</taxon>
        <taxon>Metazoa</taxon>
        <taxon>Ecdysozoa</taxon>
        <taxon>Arthropoda</taxon>
        <taxon>Hexapoda</taxon>
        <taxon>Insecta</taxon>
        <taxon>Pterygota</taxon>
        <taxon>Neoptera</taxon>
        <taxon>Endopterygota</taxon>
        <taxon>Coleoptera</taxon>
        <taxon>Polyphaga</taxon>
        <taxon>Elateriformia</taxon>
        <taxon>Elateroidea</taxon>
        <taxon>Lampyridae</taxon>
        <taxon>Lampyrinae</taxon>
        <taxon>Pyrocoelia</taxon>
    </lineage>
</organism>
<evidence type="ECO:0000313" key="10">
    <source>
        <dbReference type="Proteomes" id="UP001329430"/>
    </source>
</evidence>
<evidence type="ECO:0008006" key="11">
    <source>
        <dbReference type="Google" id="ProtNLM"/>
    </source>
</evidence>
<feature type="transmembrane region" description="Helical" evidence="8">
    <location>
        <begin position="118"/>
        <end position="142"/>
    </location>
</feature>
<proteinExistence type="predicted"/>
<evidence type="ECO:0000313" key="9">
    <source>
        <dbReference type="EMBL" id="KAK5650126.1"/>
    </source>
</evidence>
<accession>A0AAN7VT15</accession>
<keyword evidence="7 8" id="KW-0472">Membrane</keyword>
<evidence type="ECO:0000256" key="1">
    <source>
        <dbReference type="ARBA" id="ARBA00004477"/>
    </source>
</evidence>
<evidence type="ECO:0000256" key="2">
    <source>
        <dbReference type="ARBA" id="ARBA00004687"/>
    </source>
</evidence>
<feature type="transmembrane region" description="Helical" evidence="8">
    <location>
        <begin position="188"/>
        <end position="210"/>
    </location>
</feature>
<feature type="transmembrane region" description="Helical" evidence="8">
    <location>
        <begin position="13"/>
        <end position="35"/>
    </location>
</feature>
<gene>
    <name evidence="9" type="ORF">RI129_001155</name>
</gene>
<dbReference type="InterPro" id="IPR009580">
    <property type="entry name" value="GPI_biosynthesis_protein_Pig-F"/>
</dbReference>
<evidence type="ECO:0000256" key="8">
    <source>
        <dbReference type="SAM" id="Phobius"/>
    </source>
</evidence>
<evidence type="ECO:0000256" key="6">
    <source>
        <dbReference type="ARBA" id="ARBA00022989"/>
    </source>
</evidence>
<evidence type="ECO:0000256" key="7">
    <source>
        <dbReference type="ARBA" id="ARBA00023136"/>
    </source>
</evidence>
<keyword evidence="10" id="KW-1185">Reference proteome</keyword>
<evidence type="ECO:0000256" key="3">
    <source>
        <dbReference type="ARBA" id="ARBA00022502"/>
    </source>
</evidence>
<keyword evidence="6 8" id="KW-1133">Transmembrane helix</keyword>
<feature type="transmembrane region" description="Helical" evidence="8">
    <location>
        <begin position="163"/>
        <end position="182"/>
    </location>
</feature>
<feature type="transmembrane region" description="Helical" evidence="8">
    <location>
        <begin position="47"/>
        <end position="66"/>
    </location>
</feature>
<feature type="transmembrane region" description="Helical" evidence="8">
    <location>
        <begin position="86"/>
        <end position="106"/>
    </location>
</feature>
<evidence type="ECO:0000256" key="5">
    <source>
        <dbReference type="ARBA" id="ARBA00022824"/>
    </source>
</evidence>
<comment type="caution">
    <text evidence="9">The sequence shown here is derived from an EMBL/GenBank/DDBJ whole genome shotgun (WGS) entry which is preliminary data.</text>
</comment>
<comment type="subcellular location">
    <subcellularLocation>
        <location evidence="1">Endoplasmic reticulum membrane</location>
        <topology evidence="1">Multi-pass membrane protein</topology>
    </subcellularLocation>
</comment>
<keyword evidence="4 8" id="KW-0812">Transmembrane</keyword>
<name>A0AAN7VT15_9COLE</name>
<dbReference type="Pfam" id="PF06699">
    <property type="entry name" value="PIG-F"/>
    <property type="match status" value="1"/>
</dbReference>
<reference evidence="9 10" key="1">
    <citation type="journal article" date="2024" name="Insects">
        <title>An Improved Chromosome-Level Genome Assembly of the Firefly Pyrocoelia pectoralis.</title>
        <authorList>
            <person name="Fu X."/>
            <person name="Meyer-Rochow V.B."/>
            <person name="Ballantyne L."/>
            <person name="Zhu X."/>
        </authorList>
    </citation>
    <scope>NUCLEOTIDE SEQUENCE [LARGE SCALE GENOMIC DNA]</scope>
    <source>
        <strain evidence="9">XCY_ONT2</strain>
    </source>
</reference>
<protein>
    <recommendedName>
        <fullName evidence="11">Phosphatidylinositol-glycan biosynthesis class F protein</fullName>
    </recommendedName>
</protein>
<dbReference type="EMBL" id="JAVRBK010000001">
    <property type="protein sequence ID" value="KAK5650126.1"/>
    <property type="molecule type" value="Genomic_DNA"/>
</dbReference>
<dbReference type="GO" id="GO:0005789">
    <property type="term" value="C:endoplasmic reticulum membrane"/>
    <property type="evidence" value="ECO:0007669"/>
    <property type="project" value="UniProtKB-SubCell"/>
</dbReference>
<sequence length="226" mass="25380">MTMITSDAPCRRFVTRHSICTSIYTSIIIFILLYTHKIYEIGKRSCLPLLAIFVIGECLKIVFGPFETTSKEKQSKIKKINFRNKLKVAVVLWTSTVIYYCLAVLFGAPFLSSHEETFMFALLLTVLTTLPSCLAVGADLTTAIMIDLTSFEGDIITETIKQNICLTLFGAWLGAIVIPLDWDRPWQSWPIPCSFGGIIGYMCSNLLNIVGISPKVFKKKTARYNL</sequence>
<comment type="pathway">
    <text evidence="2">Glycolipid biosynthesis; glycosylphosphatidylinositol-anchor biosynthesis.</text>
</comment>
<keyword evidence="3" id="KW-0337">GPI-anchor biosynthesis</keyword>
<dbReference type="GO" id="GO:0006506">
    <property type="term" value="P:GPI anchor biosynthetic process"/>
    <property type="evidence" value="ECO:0007669"/>
    <property type="project" value="UniProtKB-KW"/>
</dbReference>
<evidence type="ECO:0000256" key="4">
    <source>
        <dbReference type="ARBA" id="ARBA00022692"/>
    </source>
</evidence>